<feature type="signal peptide" evidence="6">
    <location>
        <begin position="1"/>
        <end position="30"/>
    </location>
</feature>
<dbReference type="RefSeq" id="WP_009483196.1">
    <property type="nucleotide sequence ID" value="NZ_BAFE01000084.1"/>
</dbReference>
<comment type="similarity">
    <text evidence="1">Belongs to the peptidase S45 family.</text>
</comment>
<dbReference type="STRING" id="1089455.MOPEL_113_00330"/>
<evidence type="ECO:0000256" key="2">
    <source>
        <dbReference type="ARBA" id="ARBA00022801"/>
    </source>
</evidence>
<dbReference type="PANTHER" id="PTHR34218:SF4">
    <property type="entry name" value="ACYL-HOMOSERINE LACTONE ACYLASE QUIP"/>
    <property type="match status" value="1"/>
</dbReference>
<dbReference type="Proteomes" id="UP000004367">
    <property type="component" value="Unassembled WGS sequence"/>
</dbReference>
<keyword evidence="5" id="KW-0479">Metal-binding</keyword>
<dbReference type="CDD" id="cd03747">
    <property type="entry name" value="Ntn_PGA_like"/>
    <property type="match status" value="1"/>
</dbReference>
<evidence type="ECO:0000256" key="3">
    <source>
        <dbReference type="ARBA" id="ARBA00023145"/>
    </source>
</evidence>
<dbReference type="InterPro" id="IPR043146">
    <property type="entry name" value="Penicillin_amidase_N_B-knob"/>
</dbReference>
<dbReference type="GO" id="GO:0016811">
    <property type="term" value="F:hydrolase activity, acting on carbon-nitrogen (but not peptide) bonds, in linear amides"/>
    <property type="evidence" value="ECO:0007669"/>
    <property type="project" value="InterPro"/>
</dbReference>
<feature type="binding site" evidence="5">
    <location>
        <position position="348"/>
    </location>
    <ligand>
        <name>Ca(2+)</name>
        <dbReference type="ChEBI" id="CHEBI:29108"/>
    </ligand>
</feature>
<dbReference type="InterPro" id="IPR023343">
    <property type="entry name" value="Penicillin_amidase_dom1"/>
</dbReference>
<dbReference type="Gene3D" id="1.10.1400.10">
    <property type="match status" value="1"/>
</dbReference>
<dbReference type="InterPro" id="IPR043147">
    <property type="entry name" value="Penicillin_amidase_A-knob"/>
</dbReference>
<keyword evidence="2" id="KW-0378">Hydrolase</keyword>
<keyword evidence="3" id="KW-0865">Zymogen</keyword>
<feature type="binding site" evidence="5">
    <location>
        <position position="195"/>
    </location>
    <ligand>
        <name>Ca(2+)</name>
        <dbReference type="ChEBI" id="CHEBI:29108"/>
    </ligand>
</feature>
<dbReference type="GO" id="GO:0046872">
    <property type="term" value="F:metal ion binding"/>
    <property type="evidence" value="ECO:0007669"/>
    <property type="project" value="UniProtKB-KW"/>
</dbReference>
<feature type="chain" id="PRO_5003599240" evidence="6">
    <location>
        <begin position="31"/>
        <end position="799"/>
    </location>
</feature>
<evidence type="ECO:0000313" key="7">
    <source>
        <dbReference type="EMBL" id="GAB49353.1"/>
    </source>
</evidence>
<dbReference type="PANTHER" id="PTHR34218">
    <property type="entry name" value="PEPTIDASE S45 PENICILLIN AMIDASE"/>
    <property type="match status" value="1"/>
</dbReference>
<proteinExistence type="inferred from homology"/>
<feature type="active site" description="Nucleophile" evidence="4">
    <location>
        <position position="276"/>
    </location>
</feature>
<evidence type="ECO:0000256" key="1">
    <source>
        <dbReference type="ARBA" id="ARBA00006586"/>
    </source>
</evidence>
<dbReference type="Gene3D" id="1.10.439.10">
    <property type="entry name" value="Penicillin Amidohydrolase, domain 1"/>
    <property type="match status" value="1"/>
</dbReference>
<keyword evidence="5" id="KW-0106">Calcium</keyword>
<keyword evidence="6" id="KW-0732">Signal</keyword>
<evidence type="ECO:0000256" key="6">
    <source>
        <dbReference type="SAM" id="SignalP"/>
    </source>
</evidence>
<evidence type="ECO:0000256" key="5">
    <source>
        <dbReference type="PIRSR" id="PIRSR001227-2"/>
    </source>
</evidence>
<protein>
    <submittedName>
        <fullName evidence="7">Peptidase S45 family protein</fullName>
    </submittedName>
</protein>
<evidence type="ECO:0000256" key="4">
    <source>
        <dbReference type="PIRSR" id="PIRSR001227-1"/>
    </source>
</evidence>
<dbReference type="InterPro" id="IPR014395">
    <property type="entry name" value="Pen/GL7ACA/AHL_acylase"/>
</dbReference>
<comment type="caution">
    <text evidence="7">The sequence shown here is derived from an EMBL/GenBank/DDBJ whole genome shotgun (WGS) entry which is preliminary data.</text>
</comment>
<dbReference type="GO" id="GO:0017000">
    <property type="term" value="P:antibiotic biosynthetic process"/>
    <property type="evidence" value="ECO:0007669"/>
    <property type="project" value="InterPro"/>
</dbReference>
<dbReference type="Pfam" id="PF01804">
    <property type="entry name" value="Penicil_amidase"/>
    <property type="match status" value="1"/>
</dbReference>
<dbReference type="PIRSF" id="PIRSF001227">
    <property type="entry name" value="Pen_acylase"/>
    <property type="match status" value="1"/>
</dbReference>
<gene>
    <name evidence="7" type="ORF">MOPEL_113_00330</name>
</gene>
<accession>H5UUE5</accession>
<evidence type="ECO:0000313" key="8">
    <source>
        <dbReference type="Proteomes" id="UP000004367"/>
    </source>
</evidence>
<dbReference type="SUPFAM" id="SSF56235">
    <property type="entry name" value="N-terminal nucleophile aminohydrolases (Ntn hydrolases)"/>
    <property type="match status" value="1"/>
</dbReference>
<feature type="binding site" evidence="5">
    <location>
        <position position="351"/>
    </location>
    <ligand>
        <name>Ca(2+)</name>
        <dbReference type="ChEBI" id="CHEBI:29108"/>
    </ligand>
</feature>
<sequence length="799" mass="88052">MTSRSTRARMAALTGAGSVVLALVAAPAFGASPRPEGKQVPTTHRTVAGLDKTATIDVDRWGVPHISASSTDDAFLAQGFNAARDRLFQIDLSHRRGLGRLSEVFGEKYVEQDRAARLFLYRGDMDAEWAAYGPDSKRIATKFATGVNAYIDWLEQHPDKLPPEFRALGYTPDRWKPEDVVRIRTHALVSGLDDEVARAKLACANALDLDDLRMKRQPETTTSVPAGLDPCLPKDVLATYKLATEPVEFSGDVKAPVRFTPAPAGGGADGAEKDGSNNWVVSPRRTATGRPILANDPHRVHQAPSLRYIAHLKAPGMNVIGGGEPALPGISIGHNDTVAFGLTIFGTDAQDLYVYDLNDDGSAYRYQGGWEEIRTETERIPVRGGSVEERQVRFTRHGPIVHIDNKTRKAYAVRSVWTEPGTSAYFASTGYMRARSWPEFLEALKRWGAPGENQVYADVHGNIGWKPGTFAPRRKGYDGLLPVPGDGRYEWNGYVPNDKLPSAYNPRQGWFATANQFNLDPGTAKENVTAYQWTGPERYRRISRVLSRQPRHTLEDSKRLQHDVTSPRAQTVARLTRSLTSDDPTTVAALDLVSGWNGSEPLGSVPATLFEKYWQPRINTAVRDALVPEQQRQLLAEVDWLAVEDLLQHPEKYADRLGADPAAVRDELLLATLTDAYRAALAELGPVSDDAWGYRGNAVAMEHPLGAMDPRLNVGPFAIPGSRTTPIAAGRASYKQVIDVGNWDASWVMNTPGQSGDPFDKHYRDLAEPWSEGRYVPMLYSPAAIAKHTEERIVLQPKE</sequence>
<keyword evidence="8" id="KW-1185">Reference proteome</keyword>
<dbReference type="AlphaFoldDB" id="H5UUE5"/>
<dbReference type="InterPro" id="IPR002692">
    <property type="entry name" value="S45"/>
</dbReference>
<dbReference type="eggNOG" id="COG2366">
    <property type="taxonomic scope" value="Bacteria"/>
</dbReference>
<name>H5UUE5_9MICO</name>
<organism evidence="7 8">
    <name type="scientific">Mobilicoccus pelagius NBRC 104925</name>
    <dbReference type="NCBI Taxonomy" id="1089455"/>
    <lineage>
        <taxon>Bacteria</taxon>
        <taxon>Bacillati</taxon>
        <taxon>Actinomycetota</taxon>
        <taxon>Actinomycetes</taxon>
        <taxon>Micrococcales</taxon>
        <taxon>Dermatophilaceae</taxon>
        <taxon>Mobilicoccus</taxon>
    </lineage>
</organism>
<dbReference type="InterPro" id="IPR029055">
    <property type="entry name" value="Ntn_hydrolases_N"/>
</dbReference>
<dbReference type="Gene3D" id="3.60.20.10">
    <property type="entry name" value="Glutamine Phosphoribosylpyrophosphate, subunit 1, domain 1"/>
    <property type="match status" value="1"/>
</dbReference>
<comment type="cofactor">
    <cofactor evidence="5">
        <name>Ca(2+)</name>
        <dbReference type="ChEBI" id="CHEBI:29108"/>
    </cofactor>
    <text evidence="5">Binds 1 Ca(2+) ion per dimer.</text>
</comment>
<dbReference type="Gene3D" id="2.30.120.10">
    <property type="match status" value="1"/>
</dbReference>
<dbReference type="EMBL" id="BAFE01000084">
    <property type="protein sequence ID" value="GAB49353.1"/>
    <property type="molecule type" value="Genomic_DNA"/>
</dbReference>
<reference evidence="7 8" key="1">
    <citation type="submission" date="2012-02" db="EMBL/GenBank/DDBJ databases">
        <title>Whole genome shotgun sequence of Mobilicoccus pelagius NBRC 104925.</title>
        <authorList>
            <person name="Yoshida Y."/>
            <person name="Hosoyama A."/>
            <person name="Tsuchikane K."/>
            <person name="Katsumata H."/>
            <person name="Yamazaki S."/>
            <person name="Fujita N."/>
        </authorList>
    </citation>
    <scope>NUCLEOTIDE SEQUENCE [LARGE SCALE GENOMIC DNA]</scope>
    <source>
        <strain evidence="7 8">NBRC 104925</strain>
    </source>
</reference>
<dbReference type="MEROPS" id="S45.003"/>